<feature type="transmembrane region" description="Helical" evidence="1">
    <location>
        <begin position="156"/>
        <end position="176"/>
    </location>
</feature>
<sequence>MIHVALFVHLLGVALLVGSVTATVLTMLRIQTAGTVRELRSLIAGTTRVEVVIIPAMLVIIGSGLYLVAQNGYGIPWTAGWVVTSLVVTAILAAMGPTVEASDDRRLRTAIAGASGEIPQADLRAIQLAARPTYVVFFGTSQVVALLYLMTNRPDLAAAIAACAVAAAASAIAAFFRLRTVRRASTTAANHA</sequence>
<dbReference type="Pfam" id="PF10027">
    <property type="entry name" value="DUF2269"/>
    <property type="match status" value="1"/>
</dbReference>
<accession>A0A7Z0AA74</accession>
<keyword evidence="1" id="KW-0472">Membrane</keyword>
<proteinExistence type="predicted"/>
<feature type="transmembrane region" description="Helical" evidence="1">
    <location>
        <begin position="49"/>
        <end position="69"/>
    </location>
</feature>
<dbReference type="InterPro" id="IPR018729">
    <property type="entry name" value="DUF2269_transmembrane"/>
</dbReference>
<dbReference type="RefSeq" id="WP_179427139.1">
    <property type="nucleotide sequence ID" value="NZ_JACBZP010000001.1"/>
</dbReference>
<protein>
    <recommendedName>
        <fullName evidence="4">DUF2269 family protein</fullName>
    </recommendedName>
</protein>
<keyword evidence="1" id="KW-0812">Transmembrane</keyword>
<evidence type="ECO:0000313" key="3">
    <source>
        <dbReference type="Proteomes" id="UP000539111"/>
    </source>
</evidence>
<organism evidence="2 3">
    <name type="scientific">Spelaeicoccus albus</name>
    <dbReference type="NCBI Taxonomy" id="1280376"/>
    <lineage>
        <taxon>Bacteria</taxon>
        <taxon>Bacillati</taxon>
        <taxon>Actinomycetota</taxon>
        <taxon>Actinomycetes</taxon>
        <taxon>Micrococcales</taxon>
        <taxon>Brevibacteriaceae</taxon>
        <taxon>Spelaeicoccus</taxon>
    </lineage>
</organism>
<gene>
    <name evidence="2" type="ORF">BJY26_001588</name>
</gene>
<feature type="transmembrane region" description="Helical" evidence="1">
    <location>
        <begin position="75"/>
        <end position="96"/>
    </location>
</feature>
<comment type="caution">
    <text evidence="2">The sequence shown here is derived from an EMBL/GenBank/DDBJ whole genome shotgun (WGS) entry which is preliminary data.</text>
</comment>
<name>A0A7Z0AA74_9MICO</name>
<feature type="transmembrane region" description="Helical" evidence="1">
    <location>
        <begin position="133"/>
        <end position="150"/>
    </location>
</feature>
<dbReference type="Proteomes" id="UP000539111">
    <property type="component" value="Unassembled WGS sequence"/>
</dbReference>
<evidence type="ECO:0000256" key="1">
    <source>
        <dbReference type="SAM" id="Phobius"/>
    </source>
</evidence>
<evidence type="ECO:0008006" key="4">
    <source>
        <dbReference type="Google" id="ProtNLM"/>
    </source>
</evidence>
<keyword evidence="3" id="KW-1185">Reference proteome</keyword>
<reference evidence="2 3" key="1">
    <citation type="submission" date="2020-07" db="EMBL/GenBank/DDBJ databases">
        <title>Sequencing the genomes of 1000 actinobacteria strains.</title>
        <authorList>
            <person name="Klenk H.-P."/>
        </authorList>
    </citation>
    <scope>NUCLEOTIDE SEQUENCE [LARGE SCALE GENOMIC DNA]</scope>
    <source>
        <strain evidence="2 3">DSM 26341</strain>
    </source>
</reference>
<evidence type="ECO:0000313" key="2">
    <source>
        <dbReference type="EMBL" id="NYI67282.1"/>
    </source>
</evidence>
<dbReference type="EMBL" id="JACBZP010000001">
    <property type="protein sequence ID" value="NYI67282.1"/>
    <property type="molecule type" value="Genomic_DNA"/>
</dbReference>
<dbReference type="AlphaFoldDB" id="A0A7Z0AA74"/>
<keyword evidence="1" id="KW-1133">Transmembrane helix</keyword>
<feature type="transmembrane region" description="Helical" evidence="1">
    <location>
        <begin position="6"/>
        <end position="28"/>
    </location>
</feature>